<evidence type="ECO:0000256" key="1">
    <source>
        <dbReference type="ARBA" id="ARBA00001946"/>
    </source>
</evidence>
<dbReference type="Proteomes" id="UP000318017">
    <property type="component" value="Chromosome"/>
</dbReference>
<evidence type="ECO:0000256" key="3">
    <source>
        <dbReference type="ARBA" id="ARBA00012953"/>
    </source>
</evidence>
<dbReference type="GO" id="GO:0050545">
    <property type="term" value="F:sulfopyruvate decarboxylase activity"/>
    <property type="evidence" value="ECO:0007669"/>
    <property type="project" value="TreeGrafter"/>
</dbReference>
<accession>A0A518GGM6</accession>
<dbReference type="OrthoDB" id="4913at2"/>
<evidence type="ECO:0000256" key="7">
    <source>
        <dbReference type="ARBA" id="ARBA00033711"/>
    </source>
</evidence>
<gene>
    <name evidence="8" type="primary">comB</name>
    <name evidence="8" type="ORF">Q31a_61370</name>
</gene>
<dbReference type="InterPro" id="IPR036702">
    <property type="entry name" value="ComB-like_sf"/>
</dbReference>
<evidence type="ECO:0000256" key="5">
    <source>
        <dbReference type="ARBA" id="ARBA00022801"/>
    </source>
</evidence>
<dbReference type="EC" id="3.1.3.71" evidence="3"/>
<keyword evidence="9" id="KW-1185">Reference proteome</keyword>
<evidence type="ECO:0000256" key="6">
    <source>
        <dbReference type="ARBA" id="ARBA00022842"/>
    </source>
</evidence>
<evidence type="ECO:0000256" key="2">
    <source>
        <dbReference type="ARBA" id="ARBA00009997"/>
    </source>
</evidence>
<dbReference type="AlphaFoldDB" id="A0A518GGM6"/>
<dbReference type="PANTHER" id="PTHR37311:SF1">
    <property type="entry name" value="2-PHOSPHOSULFOLACTATE PHOSPHATASE-RELATED"/>
    <property type="match status" value="1"/>
</dbReference>
<name>A0A518GGM6_9BACT</name>
<evidence type="ECO:0000313" key="8">
    <source>
        <dbReference type="EMBL" id="QDV27744.1"/>
    </source>
</evidence>
<keyword evidence="6" id="KW-0460">Magnesium</keyword>
<dbReference type="KEGG" id="ahel:Q31a_61370"/>
<dbReference type="InterPro" id="IPR005238">
    <property type="entry name" value="ComB-like"/>
</dbReference>
<comment type="catalytic activity">
    <reaction evidence="7">
        <text>(2R)-O-phospho-3-sulfolactate + H2O = (2R)-3-sulfolactate + phosphate</text>
        <dbReference type="Rhea" id="RHEA:23416"/>
        <dbReference type="ChEBI" id="CHEBI:15377"/>
        <dbReference type="ChEBI" id="CHEBI:15597"/>
        <dbReference type="ChEBI" id="CHEBI:43474"/>
        <dbReference type="ChEBI" id="CHEBI:58738"/>
        <dbReference type="EC" id="3.1.3.71"/>
    </reaction>
</comment>
<dbReference type="GO" id="GO:0000287">
    <property type="term" value="F:magnesium ion binding"/>
    <property type="evidence" value="ECO:0007669"/>
    <property type="project" value="InterPro"/>
</dbReference>
<organism evidence="8 9">
    <name type="scientific">Aureliella helgolandensis</name>
    <dbReference type="NCBI Taxonomy" id="2527968"/>
    <lineage>
        <taxon>Bacteria</taxon>
        <taxon>Pseudomonadati</taxon>
        <taxon>Planctomycetota</taxon>
        <taxon>Planctomycetia</taxon>
        <taxon>Pirellulales</taxon>
        <taxon>Pirellulaceae</taxon>
        <taxon>Aureliella</taxon>
    </lineage>
</organism>
<dbReference type="EMBL" id="CP036298">
    <property type="protein sequence ID" value="QDV27744.1"/>
    <property type="molecule type" value="Genomic_DNA"/>
</dbReference>
<dbReference type="Pfam" id="PF04029">
    <property type="entry name" value="2-ph_phosp"/>
    <property type="match status" value="1"/>
</dbReference>
<dbReference type="Gene3D" id="3.90.1560.10">
    <property type="entry name" value="ComB-like"/>
    <property type="match status" value="1"/>
</dbReference>
<keyword evidence="5 8" id="KW-0378">Hydrolase</keyword>
<proteinExistence type="inferred from homology"/>
<comment type="similarity">
    <text evidence="2">Belongs to the ComB family.</text>
</comment>
<dbReference type="SUPFAM" id="SSF142823">
    <property type="entry name" value="ComB-like"/>
    <property type="match status" value="1"/>
</dbReference>
<evidence type="ECO:0000313" key="9">
    <source>
        <dbReference type="Proteomes" id="UP000318017"/>
    </source>
</evidence>
<comment type="cofactor">
    <cofactor evidence="1">
        <name>Mg(2+)</name>
        <dbReference type="ChEBI" id="CHEBI:18420"/>
    </cofactor>
</comment>
<reference evidence="8 9" key="1">
    <citation type="submission" date="2019-02" db="EMBL/GenBank/DDBJ databases">
        <title>Deep-cultivation of Planctomycetes and their phenomic and genomic characterization uncovers novel biology.</title>
        <authorList>
            <person name="Wiegand S."/>
            <person name="Jogler M."/>
            <person name="Boedeker C."/>
            <person name="Pinto D."/>
            <person name="Vollmers J."/>
            <person name="Rivas-Marin E."/>
            <person name="Kohn T."/>
            <person name="Peeters S.H."/>
            <person name="Heuer A."/>
            <person name="Rast P."/>
            <person name="Oberbeckmann S."/>
            <person name="Bunk B."/>
            <person name="Jeske O."/>
            <person name="Meyerdierks A."/>
            <person name="Storesund J.E."/>
            <person name="Kallscheuer N."/>
            <person name="Luecker S."/>
            <person name="Lage O.M."/>
            <person name="Pohl T."/>
            <person name="Merkel B.J."/>
            <person name="Hornburger P."/>
            <person name="Mueller R.-W."/>
            <person name="Bruemmer F."/>
            <person name="Labrenz M."/>
            <person name="Spormann A.M."/>
            <person name="Op den Camp H."/>
            <person name="Overmann J."/>
            <person name="Amann R."/>
            <person name="Jetten M.S.M."/>
            <person name="Mascher T."/>
            <person name="Medema M.H."/>
            <person name="Devos D.P."/>
            <person name="Kaster A.-K."/>
            <person name="Ovreas L."/>
            <person name="Rohde M."/>
            <person name="Galperin M.Y."/>
            <person name="Jogler C."/>
        </authorList>
    </citation>
    <scope>NUCLEOTIDE SEQUENCE [LARGE SCALE GENOMIC DNA]</scope>
    <source>
        <strain evidence="8 9">Q31a</strain>
    </source>
</reference>
<dbReference type="GO" id="GO:0050532">
    <property type="term" value="F:2-phosphosulfolactate phosphatase activity"/>
    <property type="evidence" value="ECO:0007669"/>
    <property type="project" value="UniProtKB-EC"/>
</dbReference>
<dbReference type="RefSeq" id="WP_145085590.1">
    <property type="nucleotide sequence ID" value="NZ_CP036298.1"/>
</dbReference>
<dbReference type="FunFam" id="3.90.1560.10:FF:000001">
    <property type="entry name" value="Probable 2-phosphosulfolactate phosphatase"/>
    <property type="match status" value="1"/>
</dbReference>
<dbReference type="PANTHER" id="PTHR37311">
    <property type="entry name" value="2-PHOSPHOSULFOLACTATE PHOSPHATASE-RELATED"/>
    <property type="match status" value="1"/>
</dbReference>
<protein>
    <recommendedName>
        <fullName evidence="4">Probable 2-phosphosulfolactate phosphatase</fullName>
        <ecNumber evidence="3">3.1.3.71</ecNumber>
    </recommendedName>
</protein>
<evidence type="ECO:0000256" key="4">
    <source>
        <dbReference type="ARBA" id="ARBA00021948"/>
    </source>
</evidence>
<sequence>MPRTVQIALLPSLISPAFLDSIDLAIVIDTLRFTTTACQALAAGATEIWTVSEVEEARRAAQAEHAKGRPTLLCGERECRPIAGFDLGNSPAEYLPDVIAGKQLIFSTTNGTRAVNAVRSVNRIALAAMVNRQAISNYASHSSNQHIGIVCAGTDGAVAMEDVLTAGALAERLTESVAACHLHGDSAHLALAAWRDVCGPQSAQVSKRIEHRFAACAGGNNLVKAGYEQDLHFAAQLDTLQAVPVAHPQCTPEPADSRCNALIFSTTKIA</sequence>